<dbReference type="InterPro" id="IPR029063">
    <property type="entry name" value="SAM-dependent_MTases_sf"/>
</dbReference>
<dbReference type="Pfam" id="PF08241">
    <property type="entry name" value="Methyltransf_11"/>
    <property type="match status" value="1"/>
</dbReference>
<dbReference type="InterPro" id="IPR051052">
    <property type="entry name" value="Diverse_substrate_MTase"/>
</dbReference>
<evidence type="ECO:0000256" key="1">
    <source>
        <dbReference type="ARBA" id="ARBA00008361"/>
    </source>
</evidence>
<dbReference type="EMBL" id="JACHGV010000001">
    <property type="protein sequence ID" value="MBB6074505.1"/>
    <property type="molecule type" value="Genomic_DNA"/>
</dbReference>
<reference evidence="6 7" key="1">
    <citation type="submission" date="2020-08" db="EMBL/GenBank/DDBJ databases">
        <title>Genomic Encyclopedia of Type Strains, Phase IV (KMG-IV): sequencing the most valuable type-strain genomes for metagenomic binning, comparative biology and taxonomic classification.</title>
        <authorList>
            <person name="Goeker M."/>
        </authorList>
    </citation>
    <scope>NUCLEOTIDE SEQUENCE [LARGE SCALE GENOMIC DNA]</scope>
    <source>
        <strain evidence="6 7">DSM 43350</strain>
    </source>
</reference>
<dbReference type="InterPro" id="IPR013216">
    <property type="entry name" value="Methyltransf_11"/>
</dbReference>
<evidence type="ECO:0000256" key="3">
    <source>
        <dbReference type="ARBA" id="ARBA00022679"/>
    </source>
</evidence>
<dbReference type="GO" id="GO:0032259">
    <property type="term" value="P:methylation"/>
    <property type="evidence" value="ECO:0007669"/>
    <property type="project" value="UniProtKB-KW"/>
</dbReference>
<dbReference type="AlphaFoldDB" id="A0A7W9T5K3"/>
<comment type="similarity">
    <text evidence="1">Belongs to the methyltransferase superfamily.</text>
</comment>
<keyword evidence="2 6" id="KW-0489">Methyltransferase</keyword>
<evidence type="ECO:0000259" key="5">
    <source>
        <dbReference type="Pfam" id="PF08241"/>
    </source>
</evidence>
<evidence type="ECO:0000256" key="2">
    <source>
        <dbReference type="ARBA" id="ARBA00022603"/>
    </source>
</evidence>
<feature type="region of interest" description="Disordered" evidence="4">
    <location>
        <begin position="1"/>
        <end position="23"/>
    </location>
</feature>
<name>A0A7W9T5K3_9ACTN</name>
<evidence type="ECO:0000313" key="6">
    <source>
        <dbReference type="EMBL" id="MBB6074505.1"/>
    </source>
</evidence>
<dbReference type="Proteomes" id="UP000591537">
    <property type="component" value="Unassembled WGS sequence"/>
</dbReference>
<dbReference type="PANTHER" id="PTHR44942">
    <property type="entry name" value="METHYLTRANSF_11 DOMAIN-CONTAINING PROTEIN"/>
    <property type="match status" value="1"/>
</dbReference>
<keyword evidence="3 6" id="KW-0808">Transferase</keyword>
<proteinExistence type="inferred from homology"/>
<sequence length="286" mass="31219">MPTLPFPERESHQHRQAAESFGSDAELYDRARPRYPDAMVEAIIAASPGPDLLDVGMGTGLSARPFQAAGCKVLGVDVDPRMAAFARHSGLDAEVATFEAWDPAGRTFDAVTAGQTWHWIDPVAGAAKAAEVLRPGGRLAVFWNVFRPSPEMAKTFSEVHRRVMPDSQRNPWAKPAIEGYSVLFTKAADGIRQTSAFGDPQRWQFNWERPYLRDEWLDQLRTGGDASQIPPTTLEELLEGVGAAIDALGGTFTMHYTAVVVTAARAHTHQPGAAVRPLRAGQRSAY</sequence>
<organism evidence="6 7">
    <name type="scientific">Streptomyces paradoxus</name>
    <dbReference type="NCBI Taxonomy" id="66375"/>
    <lineage>
        <taxon>Bacteria</taxon>
        <taxon>Bacillati</taxon>
        <taxon>Actinomycetota</taxon>
        <taxon>Actinomycetes</taxon>
        <taxon>Kitasatosporales</taxon>
        <taxon>Streptomycetaceae</taxon>
        <taxon>Streptomyces</taxon>
    </lineage>
</organism>
<accession>A0A7W9T5K3</accession>
<keyword evidence="7" id="KW-1185">Reference proteome</keyword>
<gene>
    <name evidence="6" type="ORF">HNR57_000389</name>
</gene>
<dbReference type="PANTHER" id="PTHR44942:SF4">
    <property type="entry name" value="METHYLTRANSFERASE TYPE 11 DOMAIN-CONTAINING PROTEIN"/>
    <property type="match status" value="1"/>
</dbReference>
<dbReference type="GO" id="GO:0008757">
    <property type="term" value="F:S-adenosylmethionine-dependent methyltransferase activity"/>
    <property type="evidence" value="ECO:0007669"/>
    <property type="project" value="InterPro"/>
</dbReference>
<comment type="caution">
    <text evidence="6">The sequence shown here is derived from an EMBL/GenBank/DDBJ whole genome shotgun (WGS) entry which is preliminary data.</text>
</comment>
<dbReference type="SUPFAM" id="SSF53335">
    <property type="entry name" value="S-adenosyl-L-methionine-dependent methyltransferases"/>
    <property type="match status" value="1"/>
</dbReference>
<evidence type="ECO:0000256" key="4">
    <source>
        <dbReference type="SAM" id="MobiDB-lite"/>
    </source>
</evidence>
<dbReference type="Gene3D" id="3.40.50.150">
    <property type="entry name" value="Vaccinia Virus protein VP39"/>
    <property type="match status" value="1"/>
</dbReference>
<dbReference type="CDD" id="cd02440">
    <property type="entry name" value="AdoMet_MTases"/>
    <property type="match status" value="1"/>
</dbReference>
<feature type="compositionally biased region" description="Basic and acidic residues" evidence="4">
    <location>
        <begin position="7"/>
        <end position="17"/>
    </location>
</feature>
<protein>
    <submittedName>
        <fullName evidence="6">SAM-dependent methyltransferase</fullName>
    </submittedName>
</protein>
<feature type="domain" description="Methyltransferase type 11" evidence="5">
    <location>
        <begin position="53"/>
        <end position="140"/>
    </location>
</feature>
<dbReference type="RefSeq" id="WP_184554944.1">
    <property type="nucleotide sequence ID" value="NZ_BAAARS010000001.1"/>
</dbReference>
<evidence type="ECO:0000313" key="7">
    <source>
        <dbReference type="Proteomes" id="UP000591537"/>
    </source>
</evidence>